<dbReference type="HOGENOM" id="CLU_225974_0_0_3"/>
<dbReference type="PANTHER" id="PTHR46580">
    <property type="entry name" value="SENSOR KINASE-RELATED"/>
    <property type="match status" value="1"/>
</dbReference>
<keyword evidence="1" id="KW-0732">Signal</keyword>
<protein>
    <submittedName>
        <fullName evidence="3">Peptidase-like</fullName>
    </submittedName>
</protein>
<dbReference type="InterPro" id="IPR015943">
    <property type="entry name" value="WD40/YVTN_repeat-like_dom_sf"/>
</dbReference>
<evidence type="ECO:0000256" key="2">
    <source>
        <dbReference type="SAM" id="MobiDB-lite"/>
    </source>
</evidence>
<dbReference type="eggNOG" id="COG1520">
    <property type="taxonomic scope" value="Bacteria"/>
</dbReference>
<dbReference type="InterPro" id="IPR013517">
    <property type="entry name" value="FG-GAP"/>
</dbReference>
<gene>
    <name evidence="3" type="ordered locus">Tery_4971</name>
</gene>
<dbReference type="OrthoDB" id="436945at2"/>
<dbReference type="SUPFAM" id="SSF63825">
    <property type="entry name" value="YWTD domain"/>
    <property type="match status" value="2"/>
</dbReference>
<feature type="region of interest" description="Disordered" evidence="2">
    <location>
        <begin position="2574"/>
        <end position="2617"/>
    </location>
</feature>
<proteinExistence type="predicted"/>
<evidence type="ECO:0000313" key="3">
    <source>
        <dbReference type="EMBL" id="ABG53885.1"/>
    </source>
</evidence>
<sequence>MTFPIRAIHTGLTLRDDGTFTYSGEIGDNPNVDPEKDVDLFKFDLGVGDRLRLPKTIDLLDENDNNIGDAELKMFDNSKLLELYDPVDPNYIIYQANQAGTFYVGISGDGNTNYNFEQEGSGSPGTPGKYDLTIETIGRQIGGAKGKLYFSSGNTEDLYTLNRKTGNATRLLTTDPNFQWDGLAPSESSNFIYGGNWHLSKINADGSVANQISDDYPSNYDGLAYDSSKNILYGTNGNDFYRINPNTGEPISNLSSPFSSLHGLAFGNEGVYGLGSNKDLMFYNPNTDDWSVIGDTGISEWNNVGLAFDTEKNVLYAKRDGDTLLYEIDVSTAGVTVLGDTGIEDGGGLAFINEDFYKESNDTIQRATQTGLTKKNHGIFSYVGEIGDNTNILPQNDVDLFEIHLDLGERVRLPRVIQLIGEEGEPIMNAEVQLFDATGNLHSLNSWPGSPGSPEYHSFIVTEEDQAGSFYVGISGPGNTNYNPNIEGSGSGHGYDEIRSYGITIETIGREMGGTGTRKAQLYFSSDNEGFYTLNTTTGNATPFSNDNYLMGNSGLAPSDSSGFLYGSNNYEFLKINTNGSVANPFSSYGGYEGLAYDDSRNILYGTNGYDFYSINPKTGEPISYLGSPGSLDGLAFGNEGVYGLGSSADLMFYNPKTNYWSVIGYTGISEWNNVGLAFDTEQNVLYAKRDGDTLLYEIDASTGQIQSIGDTGIADGGGLALVDHVSKGKLYFSSDYYGDGLYTLNTTTGNATPVTINGNQMWMRGLAPSESSSFIYGSNESLFKINADGSVANQISNNPFYYNGLAYDSSRNILYGTDGYNLHTINPNTGEPISYLGSPGSLDGLAFGNEGVYGLGPSEDLMFYNPNTDDWSIIGKTGIYQWQNVGLAFDTEKNVLYAKRDGDTLLYEIDVSTAVVTVLGDTGIEYGGGLAFVNEDFYEEPNDTIARATQTGLTQKNHGIFSYFGEIGDNTNLLQPNDVDLFEIHLDLGEIVRLPTVIQLIGEEGEPIGAAEVQLFDATGGSYSLNPWPDSPDYQSFIVTEEYQAGSFYVGISGPGNINYDPNIEGSGYGYEAGSYGLTIETIGRQMGQIESERLFAFKDDGSNQIVELNPETGEEINNFLAPETFSSESKGLAFDGNSLFFVENNGYSTKLWELNPDTGAVRDSDPISDYGVFEGLAVLEGKVYILDYGDGDILEFDPVIDEVTRTLDIDGINNFPVSLSRGLAGITGPNALLAINEYPEQLLEINPTTGLVTNSFSISNNSNGVAVVDNEIYIGNNSSANIDVFDRFGTLLRTINNYPISALGGDDVVSIIFKEPNDTITRATHTGLTLTNPGTYTYSGKIGDNTNLLQQHDVDLFKFDLDAGETVSLSSNVEILDDDGNFVGNAEIRLFDSTGSHISLSSYPDPNSLTYQALEIGTFYLGISGTGNTNYDPNIEGSGYGSIAGNYDLTIETTGSRIGDEPNDTLAEATDTGLSLTNPGIYTFSGQVGDNSNILQEEDVDLFKFDLDIGEEVNFNLPELWVDNENPNGQATVRLFDSTGYEISWDYWDYGPEPGGTFWTPEAGTFYLGISGDGNSYYDPNTEGSGYGYNFGSYELTIETIGRTMGNEEPNDTLTEATDTGLSLTNPGIYTFSGQVGDNSNILQEEDVDLFKFDLDIGEEVNFNLPELWVDNENPNGPATVRVFDSTGYEISWDYWDYGPEPGGTFRTAEAGTFYLGISGDGNSYYDPNTEGSGYGYNFGSYELTIETIGRTMGNEEPNDTLTEATDTGLSLTNPGIYTFSGQVGDNSNILQEEDVDLFKFDLDIGEEVNFNLPELWVDNENPNGPATVRLFDSTGYEISWDYWDYGPEPGGTFWTPEAGTFYLGISGDGNSYYDPNTEGSGSGSNFGSYELTIETIDRTMGDGEPNDTLTEATDTGLSLTNPGIYTFSGQVGDNSNILQEEDVDLFKFDLDIGEEVNFNLPELLDENNSPIGQATVRLFDSTGIEIDWDYGTEAGTGTFLTPEAGTFYLGISGDGNISYDPNTEGSGSGSNFGSYELTIETIDKTMGDGEPNDTLTEATDTGLSLTNPGIYTFSGQVGDNSNILQEEDVDLFKFDLDIGEEVNFNLPELLDENNSPIGQATVRLFDSTGIEIDWDYGTEAGTGTFLTPEPGTFYLGISGDGNISYDPNTEGSGSGSNFGSYELTIETIDRTMGDGEPNDTLTEATDTGLSLTNPGIYTFSGQVGDNSNILQEEDVDLFKFDLYIGEKVNFNLPELFDEKNMPMGMATARVFDSTGNEIPRNPGSEPGQGTFSAPETGTFYLGISGEMNSSYDPNTEGSGYGSGFGSYDLTIETMGRTMGNEEANDILTDATDTGLNLTNPGIYNFSGEVGDNSNILQEEDVDLFKFDLYIGEKVNFNLPELFDEKNMPMGMATVRVFDSTGNEIPTNPGSEPGQGTFSAPETGTFYLGISGDGNSSYDPNTEGSGSGLGFGSYDLTIETMGRTMGNEEANDILTDATDTGLNLTNPGIYNFSGEVGDNTNILQEEDVDLFKFDLYIGEKVNFNLPELFDEKNMPMGMATVRVFDSTGNEIPRNPGSEPGQGTFSAPETGTFYLGISGEMNSSYDPNTEGSGSGSGFGSYELTIETTITTSTPGVTITETDGSTDVTEGGTTDTYQIVLETEPTSDVTIDFTTDAEVKKINSITFTDANWDTPQTITVEAEKDRENESYHTSIISHNVSNSDGDYNGISISDVTVNITENKAPVQFDFNADGVADILWRTENGANKIWLMKNDGTRDSIVNPGGFHSNWDVAGVADFNTDGVADILWRTENGANKIWLMKNDGTRDSIVNPGGFHSDWDVAGVADFNTDGVADILWRHENVANKIWLMKNDGTRDSIVNPGGFHSDWDVAGVADFNTDGVADILWRTENGANKIWLMKNDGTRDSIVNSGGFHSNWDVAGVADFNTDGVADILWRTENGANKIWLMKNDGTRDSIVNPGGFHSDWDVAGVADFNTDGVADILWRTENVANKIWLMKDDGTRDTIVNPGGFHSNWDVVGM</sequence>
<dbReference type="EMBL" id="CP000393">
    <property type="protein sequence ID" value="ABG53885.1"/>
    <property type="molecule type" value="Genomic_DNA"/>
</dbReference>
<dbReference type="eggNOG" id="COG3386">
    <property type="taxonomic scope" value="Bacteria"/>
</dbReference>
<feature type="compositionally biased region" description="Polar residues" evidence="2">
    <location>
        <begin position="2601"/>
        <end position="2611"/>
    </location>
</feature>
<dbReference type="InterPro" id="IPR028994">
    <property type="entry name" value="Integrin_alpha_N"/>
</dbReference>
<dbReference type="eggNOG" id="COG0084">
    <property type="taxonomic scope" value="Bacteria"/>
</dbReference>
<dbReference type="eggNOG" id="COG3391">
    <property type="taxonomic scope" value="Bacteria"/>
</dbReference>
<reference evidence="3" key="1">
    <citation type="submission" date="2006-06" db="EMBL/GenBank/DDBJ databases">
        <title>Complete sequence of Trichodesmium erythraeum IMS101.</title>
        <authorList>
            <consortium name="US DOE Joint Genome Institute"/>
            <person name="Copeland A."/>
            <person name="Lucas S."/>
            <person name="Lapidus A."/>
            <person name="Barry K."/>
            <person name="Detter J.C."/>
            <person name="Glavina del Rio T."/>
            <person name="Hammon N."/>
            <person name="Israni S."/>
            <person name="Dalin E."/>
            <person name="Tice H."/>
            <person name="Pitluck S."/>
            <person name="Kiss H."/>
            <person name="Munk A.C."/>
            <person name="Brettin T."/>
            <person name="Bruce D."/>
            <person name="Han C."/>
            <person name="Tapia R."/>
            <person name="Gilna P."/>
            <person name="Schmutz J."/>
            <person name="Larimer F."/>
            <person name="Land M."/>
            <person name="Hauser L."/>
            <person name="Kyrpides N."/>
            <person name="Kim E."/>
            <person name="Richardson P."/>
        </authorList>
    </citation>
    <scope>NUCLEOTIDE SEQUENCE [LARGE SCALE GENOMIC DNA]</scope>
    <source>
        <strain evidence="3">IMS101</strain>
    </source>
</reference>
<dbReference type="SUPFAM" id="SSF50969">
    <property type="entry name" value="YVTN repeat-like/Quinoprotein amine dehydrogenase"/>
    <property type="match status" value="1"/>
</dbReference>
<dbReference type="SUPFAM" id="SSF69318">
    <property type="entry name" value="Integrin alpha N-terminal domain"/>
    <property type="match status" value="2"/>
</dbReference>
<dbReference type="STRING" id="203124.Tery_4971"/>
<evidence type="ECO:0000256" key="1">
    <source>
        <dbReference type="ARBA" id="ARBA00022729"/>
    </source>
</evidence>
<dbReference type="Gene3D" id="2.60.120.380">
    <property type="match status" value="12"/>
</dbReference>
<accession>Q10V39</accession>
<dbReference type="RefSeq" id="WP_011614179.1">
    <property type="nucleotide sequence ID" value="NC_008312.1"/>
</dbReference>
<name>Q10V39_TRIEI</name>
<dbReference type="KEGG" id="ter:Tery_4971"/>
<dbReference type="InterPro" id="IPR011044">
    <property type="entry name" value="Quino_amine_DH_bsu"/>
</dbReference>
<organism evidence="3">
    <name type="scientific">Trichodesmium erythraeum (strain IMS101)</name>
    <dbReference type="NCBI Taxonomy" id="203124"/>
    <lineage>
        <taxon>Bacteria</taxon>
        <taxon>Bacillati</taxon>
        <taxon>Cyanobacteriota</taxon>
        <taxon>Cyanophyceae</taxon>
        <taxon>Oscillatoriophycideae</taxon>
        <taxon>Oscillatoriales</taxon>
        <taxon>Microcoleaceae</taxon>
        <taxon>Trichodesmium</taxon>
    </lineage>
</organism>
<dbReference type="Pfam" id="PF13517">
    <property type="entry name" value="FG-GAP_3"/>
    <property type="match status" value="2"/>
</dbReference>
<dbReference type="Gene3D" id="2.130.10.10">
    <property type="entry name" value="YVTN repeat-like/Quinoprotein amine dehydrogenase"/>
    <property type="match status" value="1"/>
</dbReference>
<dbReference type="SUPFAM" id="SSF101898">
    <property type="entry name" value="NHL repeat"/>
    <property type="match status" value="1"/>
</dbReference>
<dbReference type="PANTHER" id="PTHR46580:SF2">
    <property type="entry name" value="MAM DOMAIN-CONTAINING PROTEIN"/>
    <property type="match status" value="1"/>
</dbReference>